<dbReference type="RefSeq" id="WP_369147891.1">
    <property type="nucleotide sequence ID" value="NZ_CP163444.1"/>
</dbReference>
<proteinExistence type="predicted"/>
<dbReference type="InterPro" id="IPR027417">
    <property type="entry name" value="P-loop_NTPase"/>
</dbReference>
<dbReference type="EMBL" id="CP163444">
    <property type="protein sequence ID" value="XDQ75367.1"/>
    <property type="molecule type" value="Genomic_DNA"/>
</dbReference>
<organism evidence="2">
    <name type="scientific">Streptomyces sp. R44</name>
    <dbReference type="NCBI Taxonomy" id="3238633"/>
    <lineage>
        <taxon>Bacteria</taxon>
        <taxon>Bacillati</taxon>
        <taxon>Actinomycetota</taxon>
        <taxon>Actinomycetes</taxon>
        <taxon>Kitasatosporales</taxon>
        <taxon>Streptomycetaceae</taxon>
        <taxon>Streptomyces</taxon>
    </lineage>
</organism>
<name>A0AB39T911_9ACTN</name>
<evidence type="ECO:0000259" key="1">
    <source>
        <dbReference type="PROSITE" id="PS50837"/>
    </source>
</evidence>
<evidence type="ECO:0000313" key="2">
    <source>
        <dbReference type="EMBL" id="XDQ75367.1"/>
    </source>
</evidence>
<dbReference type="Gene3D" id="3.40.50.300">
    <property type="entry name" value="P-loop containing nucleotide triphosphate hydrolases"/>
    <property type="match status" value="1"/>
</dbReference>
<dbReference type="InterPro" id="IPR011989">
    <property type="entry name" value="ARM-like"/>
</dbReference>
<dbReference type="PROSITE" id="PS50837">
    <property type="entry name" value="NACHT"/>
    <property type="match status" value="1"/>
</dbReference>
<dbReference type="AlphaFoldDB" id="A0AB39T911"/>
<dbReference type="Gene3D" id="1.25.10.10">
    <property type="entry name" value="Leucine-rich Repeat Variant"/>
    <property type="match status" value="1"/>
</dbReference>
<gene>
    <name evidence="2" type="ORF">AB5J54_34710</name>
</gene>
<accession>A0AB39T911</accession>
<protein>
    <submittedName>
        <fullName evidence="2">NACHT domain-containing NTPase</fullName>
    </submittedName>
</protein>
<dbReference type="InterPro" id="IPR007111">
    <property type="entry name" value="NACHT_NTPase"/>
</dbReference>
<feature type="domain" description="NACHT" evidence="1">
    <location>
        <begin position="24"/>
        <end position="231"/>
    </location>
</feature>
<sequence>MTADVPSADSRRMPAEAVFTGTDRIRTLLATAGGGKSVLLRQHLSNWAVRRLAGRAHDRSRSAVPVLIRATALAAEPLLSCALEAAVIEELGPYGLREAPTADFFTRPPSPGTPWLVMVDGLDEVPDRATRVALLERLAREGSQEPTVYRFVVATRPLPDDELARLGPGVGRFELQPFTPADLGTYARRCFRDLPNRDRHLQVFTTGLRASGLQELARTPLMASMLCPLYAADPNRPLPEGRTGAYGAFVELLYEQNTHKSIAATHAEAIRVLADRHQIPRDQRAAEQAARAVRDELPDLIDHVAYERMNGNTAPIVAILASHLHVRRPDKVRPALWNAFLGDLLRPTGLLAERAGDFHFLHQTLLEYHAARHATRDVRARAELHTRLFPRRPISAADDAAPSPVPVSPVSPVQLLALDPSYLGFLLNGLLAPGDRVAADTVRALDELAAHAPLAGLRLLTDQLKMRTGLPADLLARQFGAFARDQKLAGERILAALCLVLVEGHREEGAELLAGLADDTALTFANRVRAAAQLARVGEYRSRAAKLLLHMGDGRPFVDRLKTWKALGVLAEYRDEAIVVLASHLGSAPRPGDPDVYAHMDIATVLAGWGDERGIEFLLQMTNNTALDTRPRARAAFGLARLDDERVAEPLAAMTSYDPEYEIYGPMLAARALAQLSRHREEGARALARIAGDPDAWDSLARVEAAEFLADVDGHHGEALALLTRMAQGGSTRRHATKALTKLRRRGPTG</sequence>
<reference evidence="2" key="1">
    <citation type="submission" date="2024-07" db="EMBL/GenBank/DDBJ databases">
        <authorList>
            <person name="Yu S.T."/>
        </authorList>
    </citation>
    <scope>NUCLEOTIDE SEQUENCE</scope>
    <source>
        <strain evidence="2">R44</strain>
    </source>
</reference>